<reference evidence="3 4" key="1">
    <citation type="submission" date="2014-10" db="EMBL/GenBank/DDBJ databases">
        <title>Pan-genome analysis of Brazilian lineage A amoebal mimiviruses.</title>
        <authorList>
            <person name="Assis F.L."/>
            <person name="Abrahao J.S."/>
            <person name="Kroon E.G."/>
            <person name="Dornas F.P."/>
            <person name="Andrade K.R."/>
            <person name="Borato P.V.M."/>
            <person name="Pilotto M.R."/>
            <person name="Benamar S."/>
            <person name="LaScola B."/>
            <person name="Colson P."/>
        </authorList>
    </citation>
    <scope>NUCLEOTIDE SEQUENCE [LARGE SCALE GENOMIC DNA]</scope>
    <source>
        <strain evidence="3 4">Oyster</strain>
    </source>
</reference>
<evidence type="ECO:0008006" key="5">
    <source>
        <dbReference type="Google" id="ProtNLM"/>
    </source>
</evidence>
<evidence type="ECO:0000256" key="1">
    <source>
        <dbReference type="SAM" id="MobiDB-lite"/>
    </source>
</evidence>
<organism evidence="3 4">
    <name type="scientific">Acanthamoeba polyphaga mimivirus</name>
    <name type="common">APMV</name>
    <dbReference type="NCBI Taxonomy" id="212035"/>
    <lineage>
        <taxon>Viruses</taxon>
        <taxon>Varidnaviria</taxon>
        <taxon>Bamfordvirae</taxon>
        <taxon>Nucleocytoviricota</taxon>
        <taxon>Megaviricetes</taxon>
        <taxon>Imitervirales</taxon>
        <taxon>Mimiviridae</taxon>
        <taxon>Megamimivirinae</taxon>
        <taxon>Mimivirus</taxon>
        <taxon>Mimivirus bradfordmassiliense</taxon>
    </lineage>
</organism>
<organismHost>
    <name type="scientific">Acanthamoeba polyphaga</name>
    <name type="common">Amoeba</name>
    <dbReference type="NCBI Taxonomy" id="5757"/>
</organismHost>
<dbReference type="Proteomes" id="UP000241474">
    <property type="component" value="Segment"/>
</dbReference>
<name>A0A0G2Y1P4_MIMIV</name>
<keyword evidence="2" id="KW-0812">Transmembrane</keyword>
<keyword evidence="2" id="KW-1133">Transmembrane helix</keyword>
<sequence length="142" mass="16252">MSGSVNQNTDQHSQNSSSTPNNKLTKTLASLDDSTLEFAVDVLSHLPLIRRSLNYTKNLLVRLFVMYLIVQISYYIIPFLLLVLFGYSQSTPDMKFAIQLQVLVVSHGIIDGIIGVLQFIFWFWVFIDLIRFLFGYAKNKVN</sequence>
<evidence type="ECO:0000313" key="3">
    <source>
        <dbReference type="EMBL" id="AKI79605.1"/>
    </source>
</evidence>
<feature type="transmembrane region" description="Helical" evidence="2">
    <location>
        <begin position="59"/>
        <end position="88"/>
    </location>
</feature>
<proteinExistence type="predicted"/>
<feature type="transmembrane region" description="Helical" evidence="2">
    <location>
        <begin position="108"/>
        <end position="134"/>
    </location>
</feature>
<feature type="region of interest" description="Disordered" evidence="1">
    <location>
        <begin position="1"/>
        <end position="23"/>
    </location>
</feature>
<dbReference type="EMBL" id="KM982401">
    <property type="protein sequence ID" value="AKI79605.1"/>
    <property type="molecule type" value="Genomic_DNA"/>
</dbReference>
<accession>A0A0G2Y1P4</accession>
<evidence type="ECO:0000256" key="2">
    <source>
        <dbReference type="SAM" id="Phobius"/>
    </source>
</evidence>
<protein>
    <recommendedName>
        <fullName evidence="5">Transmembrane protein</fullName>
    </recommendedName>
</protein>
<keyword evidence="2" id="KW-0472">Membrane</keyword>
<evidence type="ECO:0000313" key="4">
    <source>
        <dbReference type="Proteomes" id="UP000241474"/>
    </source>
</evidence>